<dbReference type="Proteomes" id="UP000324974">
    <property type="component" value="Chromosome"/>
</dbReference>
<proteinExistence type="predicted"/>
<dbReference type="KEGG" id="lrs:PX52LOC_02280"/>
<dbReference type="AlphaFoldDB" id="A0A5C1A9X0"/>
<reference evidence="3" key="1">
    <citation type="submission" date="2019-08" db="EMBL/GenBank/DDBJ databases">
        <title>Limnoglobus roseus gen. nov., sp. nov., a novel freshwater planctomycete with a giant genome from the family Gemmataceae.</title>
        <authorList>
            <person name="Kulichevskaya I.S."/>
            <person name="Naumoff D.G."/>
            <person name="Miroshnikov K."/>
            <person name="Ivanova A."/>
            <person name="Philippov D.A."/>
            <person name="Hakobyan A."/>
            <person name="Rijpstra I.C."/>
            <person name="Sinninghe Damste J.S."/>
            <person name="Liesack W."/>
            <person name="Dedysh S.N."/>
        </authorList>
    </citation>
    <scope>NUCLEOTIDE SEQUENCE [LARGE SCALE GENOMIC DNA]</scope>
    <source>
        <strain evidence="3">PX52</strain>
    </source>
</reference>
<keyword evidence="1" id="KW-0812">Transmembrane</keyword>
<evidence type="ECO:0000313" key="2">
    <source>
        <dbReference type="EMBL" id="QEL15365.1"/>
    </source>
</evidence>
<keyword evidence="1" id="KW-0472">Membrane</keyword>
<keyword evidence="1" id="KW-1133">Transmembrane helix</keyword>
<sequence length="183" mass="19834">MSAPTHTPETWGLLAEFDTADALIAATRRAREAGYTKMDGYSPYPIGEVADELGFPRSEIGAIMFTGGLVGATMGFLMLTWVSWVEYPLNIAGKPYFSWSMFIPITWELLVLTASVSGVVGLLALCGLPMPYHPLFNVPGFARATKDGFFLAIEAEDPRFSPTTTKDFLSGLADVKSVEEVPA</sequence>
<organism evidence="2 3">
    <name type="scientific">Limnoglobus roseus</name>
    <dbReference type="NCBI Taxonomy" id="2598579"/>
    <lineage>
        <taxon>Bacteria</taxon>
        <taxon>Pseudomonadati</taxon>
        <taxon>Planctomycetota</taxon>
        <taxon>Planctomycetia</taxon>
        <taxon>Gemmatales</taxon>
        <taxon>Gemmataceae</taxon>
        <taxon>Limnoglobus</taxon>
    </lineage>
</organism>
<dbReference type="RefSeq" id="WP_218575331.1">
    <property type="nucleotide sequence ID" value="NZ_CP042425.1"/>
</dbReference>
<dbReference type="EMBL" id="CP042425">
    <property type="protein sequence ID" value="QEL15365.1"/>
    <property type="molecule type" value="Genomic_DNA"/>
</dbReference>
<evidence type="ECO:0008006" key="4">
    <source>
        <dbReference type="Google" id="ProtNLM"/>
    </source>
</evidence>
<evidence type="ECO:0000256" key="1">
    <source>
        <dbReference type="SAM" id="Phobius"/>
    </source>
</evidence>
<dbReference type="PANTHER" id="PTHR40394">
    <property type="entry name" value="LIPOPROTEIN-RELATED"/>
    <property type="match status" value="1"/>
</dbReference>
<keyword evidence="3" id="KW-1185">Reference proteome</keyword>
<gene>
    <name evidence="2" type="ORF">PX52LOC_02280</name>
</gene>
<feature type="transmembrane region" description="Helical" evidence="1">
    <location>
        <begin position="62"/>
        <end position="84"/>
    </location>
</feature>
<feature type="transmembrane region" description="Helical" evidence="1">
    <location>
        <begin position="96"/>
        <end position="125"/>
    </location>
</feature>
<dbReference type="Pfam" id="PF11821">
    <property type="entry name" value="ActD"/>
    <property type="match status" value="1"/>
</dbReference>
<dbReference type="PANTHER" id="PTHR40394:SF2">
    <property type="entry name" value="QUINOL:CYTOCHROME C OXIDOREDUCTASE MEMBRANE PROTEIN"/>
    <property type="match status" value="1"/>
</dbReference>
<name>A0A5C1A9X0_9BACT</name>
<protein>
    <recommendedName>
        <fullName evidence="4">DUF3341 domain-containing protein</fullName>
    </recommendedName>
</protein>
<accession>A0A5C1A9X0</accession>
<evidence type="ECO:0000313" key="3">
    <source>
        <dbReference type="Proteomes" id="UP000324974"/>
    </source>
</evidence>
<dbReference type="InterPro" id="IPR021776">
    <property type="entry name" value="ActD"/>
</dbReference>